<gene>
    <name evidence="3" type="ORF">Ahy_A07g035205</name>
</gene>
<comment type="caution">
    <text evidence="3">The sequence shown here is derived from an EMBL/GenBank/DDBJ whole genome shotgun (WGS) entry which is preliminary data.</text>
</comment>
<evidence type="ECO:0000313" key="4">
    <source>
        <dbReference type="Proteomes" id="UP000289738"/>
    </source>
</evidence>
<dbReference type="Pfam" id="PF26130">
    <property type="entry name" value="PB1-like"/>
    <property type="match status" value="1"/>
</dbReference>
<reference evidence="3 4" key="1">
    <citation type="submission" date="2019-01" db="EMBL/GenBank/DDBJ databases">
        <title>Sequencing of cultivated peanut Arachis hypogaea provides insights into genome evolution and oil improvement.</title>
        <authorList>
            <person name="Chen X."/>
        </authorList>
    </citation>
    <scope>NUCLEOTIDE SEQUENCE [LARGE SCALE GENOMIC DNA]</scope>
    <source>
        <strain evidence="4">cv. Fuhuasheng</strain>
        <tissue evidence="3">Leaves</tissue>
    </source>
</reference>
<dbReference type="Proteomes" id="UP000289738">
    <property type="component" value="Chromosome A07"/>
</dbReference>
<evidence type="ECO:0000256" key="1">
    <source>
        <dbReference type="SAM" id="MobiDB-lite"/>
    </source>
</evidence>
<feature type="compositionally biased region" description="Basic and acidic residues" evidence="1">
    <location>
        <begin position="130"/>
        <end position="139"/>
    </location>
</feature>
<accession>A0A445CDP3</accession>
<sequence length="161" mass="17747">MGESEFTIELLHGGKFIDTGHGLEYLGGLVVEDLHYELDEWSLQEIVSLLKGLGYKEYAKLWWNEPGVDSKLGLKELKSYGDAVRMARALVTDSVKHGIMSVVDGYREGNGVESKDSGLIEVEVDAESEPSTKEDRFDDSADDGEHEDYLGFNVEDGVDGG</sequence>
<evidence type="ECO:0000259" key="2">
    <source>
        <dbReference type="Pfam" id="PF26130"/>
    </source>
</evidence>
<dbReference type="EMBL" id="SDMP01000007">
    <property type="protein sequence ID" value="RYR48983.1"/>
    <property type="molecule type" value="Genomic_DNA"/>
</dbReference>
<keyword evidence="4" id="KW-1185">Reference proteome</keyword>
<protein>
    <recommendedName>
        <fullName evidence="2">PB1-like domain-containing protein</fullName>
    </recommendedName>
</protein>
<evidence type="ECO:0000313" key="3">
    <source>
        <dbReference type="EMBL" id="RYR48983.1"/>
    </source>
</evidence>
<feature type="domain" description="PB1-like" evidence="2">
    <location>
        <begin position="3"/>
        <end position="95"/>
    </location>
</feature>
<feature type="region of interest" description="Disordered" evidence="1">
    <location>
        <begin position="122"/>
        <end position="161"/>
    </location>
</feature>
<proteinExistence type="predicted"/>
<organism evidence="3 4">
    <name type="scientific">Arachis hypogaea</name>
    <name type="common">Peanut</name>
    <dbReference type="NCBI Taxonomy" id="3818"/>
    <lineage>
        <taxon>Eukaryota</taxon>
        <taxon>Viridiplantae</taxon>
        <taxon>Streptophyta</taxon>
        <taxon>Embryophyta</taxon>
        <taxon>Tracheophyta</taxon>
        <taxon>Spermatophyta</taxon>
        <taxon>Magnoliopsida</taxon>
        <taxon>eudicotyledons</taxon>
        <taxon>Gunneridae</taxon>
        <taxon>Pentapetalae</taxon>
        <taxon>rosids</taxon>
        <taxon>fabids</taxon>
        <taxon>Fabales</taxon>
        <taxon>Fabaceae</taxon>
        <taxon>Papilionoideae</taxon>
        <taxon>50 kb inversion clade</taxon>
        <taxon>dalbergioids sensu lato</taxon>
        <taxon>Dalbergieae</taxon>
        <taxon>Pterocarpus clade</taxon>
        <taxon>Arachis</taxon>
    </lineage>
</organism>
<dbReference type="AlphaFoldDB" id="A0A445CDP3"/>
<name>A0A445CDP3_ARAHY</name>
<dbReference type="InterPro" id="IPR058594">
    <property type="entry name" value="PB1-like_dom_pln"/>
</dbReference>